<comment type="catalytic activity">
    <reaction evidence="4 5">
        <text>L-cysteine + L-glutamate + ATP = gamma-L-glutamyl-L-cysteine + ADP + phosphate + H(+)</text>
        <dbReference type="Rhea" id="RHEA:13285"/>
        <dbReference type="ChEBI" id="CHEBI:15378"/>
        <dbReference type="ChEBI" id="CHEBI:29985"/>
        <dbReference type="ChEBI" id="CHEBI:30616"/>
        <dbReference type="ChEBI" id="CHEBI:35235"/>
        <dbReference type="ChEBI" id="CHEBI:43474"/>
        <dbReference type="ChEBI" id="CHEBI:58173"/>
        <dbReference type="ChEBI" id="CHEBI:456216"/>
        <dbReference type="EC" id="6.3.2.2"/>
    </reaction>
</comment>
<comment type="function">
    <text evidence="5">ATP-dependent carboxylate-amine ligase which exhibits weak glutamate--cysteine ligase activity.</text>
</comment>
<comment type="caution">
    <text evidence="6">The sequence shown here is derived from an EMBL/GenBank/DDBJ whole genome shotgun (WGS) entry which is preliminary data.</text>
</comment>
<reference evidence="6 7" key="2">
    <citation type="journal article" date="2015" name="Stand. Genomic Sci.">
        <title>Draft genome sequence of Cellulomonas carbonis T26(T) and comparative analysis of six Cellulomonas genomes.</title>
        <authorList>
            <person name="Zhuang W."/>
            <person name="Zhang S."/>
            <person name="Xia X."/>
            <person name="Wang G."/>
        </authorList>
    </citation>
    <scope>NUCLEOTIDE SEQUENCE [LARGE SCALE GENOMIC DNA]</scope>
    <source>
        <strain evidence="6 7">T26</strain>
    </source>
</reference>
<dbReference type="AlphaFoldDB" id="A0A0A0BUV2"/>
<keyword evidence="7" id="KW-1185">Reference proteome</keyword>
<accession>A0A0A0BUV2</accession>
<name>A0A0A0BUV2_9CELL</name>
<dbReference type="PANTHER" id="PTHR36510:SF1">
    <property type="entry name" value="GLUTAMATE--CYSTEINE LIGASE 2-RELATED"/>
    <property type="match status" value="1"/>
</dbReference>
<evidence type="ECO:0000313" key="7">
    <source>
        <dbReference type="Proteomes" id="UP000029839"/>
    </source>
</evidence>
<keyword evidence="3 5" id="KW-0067">ATP-binding</keyword>
<comment type="similarity">
    <text evidence="5">Belongs to the glutamate--cysteine ligase type 2 family. YbdK subfamily.</text>
</comment>
<protein>
    <recommendedName>
        <fullName evidence="5">Putative glutamate--cysteine ligase 2</fullName>
        <ecNumber evidence="5">6.3.2.2</ecNumber>
    </recommendedName>
    <alternativeName>
        <fullName evidence="5">Gamma-glutamylcysteine synthetase 2</fullName>
        <shortName evidence="5">GCS 2</shortName>
        <shortName evidence="5">Gamma-GCS 2</shortName>
    </alternativeName>
</protein>
<evidence type="ECO:0000313" key="6">
    <source>
        <dbReference type="EMBL" id="KGM11686.1"/>
    </source>
</evidence>
<dbReference type="InterPro" id="IPR050141">
    <property type="entry name" value="GCL_type2/YbdK_subfam"/>
</dbReference>
<dbReference type="EC" id="6.3.2.2" evidence="5"/>
<dbReference type="InterPro" id="IPR006336">
    <property type="entry name" value="GCS2"/>
</dbReference>
<dbReference type="OrthoDB" id="9803842at2"/>
<dbReference type="GO" id="GO:0042398">
    <property type="term" value="P:modified amino acid biosynthetic process"/>
    <property type="evidence" value="ECO:0007669"/>
    <property type="project" value="InterPro"/>
</dbReference>
<dbReference type="InterPro" id="IPR011793">
    <property type="entry name" value="YbdK"/>
</dbReference>
<evidence type="ECO:0000256" key="5">
    <source>
        <dbReference type="HAMAP-Rule" id="MF_01609"/>
    </source>
</evidence>
<dbReference type="EMBL" id="AXCY01000016">
    <property type="protein sequence ID" value="KGM11686.1"/>
    <property type="molecule type" value="Genomic_DNA"/>
</dbReference>
<sequence length="360" mass="38037">MRTVGVEEELLLVDPRTGVPVPLSGVVVTEHDPKASAPITTELQQQQVETGTPVRTSMADVAAALRDLRRQVADAAAAAGAHVAALGTSPLPVVPQLTPDARYRRIRDLTGVMCDDHLTGGCHVHVGVASDDEGVAALDRLRPWLPVVTALATNSPFVDGRDSGYAGYRTQVWQRWPGTGPADVFGSPAEYRRRVDAMLATGVVLDHGMVYFDARLSQRYPTVEVRVPDVCLRVDDAVAVAALVRALVDTAADAWAAGEPAPPVPSALVRLASFRASRWGLTDELVHPRTGGTVPAAVAVTALVEHVRPALERSGDLDLVGTAVDELLAHGTGADRQRGVMDATGDLAHVVADAVEQTAR</sequence>
<evidence type="ECO:0000256" key="4">
    <source>
        <dbReference type="ARBA" id="ARBA00048819"/>
    </source>
</evidence>
<proteinExistence type="inferred from homology"/>
<evidence type="ECO:0000256" key="2">
    <source>
        <dbReference type="ARBA" id="ARBA00022741"/>
    </source>
</evidence>
<dbReference type="GO" id="GO:0005524">
    <property type="term" value="F:ATP binding"/>
    <property type="evidence" value="ECO:0007669"/>
    <property type="project" value="UniProtKB-KW"/>
</dbReference>
<organism evidence="6 7">
    <name type="scientific">Cellulomonas carbonis T26</name>
    <dbReference type="NCBI Taxonomy" id="947969"/>
    <lineage>
        <taxon>Bacteria</taxon>
        <taxon>Bacillati</taxon>
        <taxon>Actinomycetota</taxon>
        <taxon>Actinomycetes</taxon>
        <taxon>Micrococcales</taxon>
        <taxon>Cellulomonadaceae</taxon>
        <taxon>Cellulomonas</taxon>
    </lineage>
</organism>
<dbReference type="HAMAP" id="MF_01609">
    <property type="entry name" value="Glu_cys_ligase_2"/>
    <property type="match status" value="1"/>
</dbReference>
<evidence type="ECO:0000256" key="3">
    <source>
        <dbReference type="ARBA" id="ARBA00022840"/>
    </source>
</evidence>
<dbReference type="SUPFAM" id="SSF55931">
    <property type="entry name" value="Glutamine synthetase/guanido kinase"/>
    <property type="match status" value="1"/>
</dbReference>
<dbReference type="Gene3D" id="3.30.590.20">
    <property type="match status" value="1"/>
</dbReference>
<dbReference type="Proteomes" id="UP000029839">
    <property type="component" value="Unassembled WGS sequence"/>
</dbReference>
<gene>
    <name evidence="6" type="ORF">N868_07945</name>
</gene>
<evidence type="ECO:0000256" key="1">
    <source>
        <dbReference type="ARBA" id="ARBA00022598"/>
    </source>
</evidence>
<reference evidence="6 7" key="1">
    <citation type="submission" date="2013-08" db="EMBL/GenBank/DDBJ databases">
        <title>Genome sequencing of Cellulomonas carbonis T26.</title>
        <authorList>
            <person name="Chen F."/>
            <person name="Li Y."/>
            <person name="Wang G."/>
        </authorList>
    </citation>
    <scope>NUCLEOTIDE SEQUENCE [LARGE SCALE GENOMIC DNA]</scope>
    <source>
        <strain evidence="6 7">T26</strain>
    </source>
</reference>
<dbReference type="GO" id="GO:0004357">
    <property type="term" value="F:glutamate-cysteine ligase activity"/>
    <property type="evidence" value="ECO:0007669"/>
    <property type="project" value="UniProtKB-EC"/>
</dbReference>
<keyword evidence="2 5" id="KW-0547">Nucleotide-binding</keyword>
<dbReference type="InterPro" id="IPR014746">
    <property type="entry name" value="Gln_synth/guanido_kin_cat_dom"/>
</dbReference>
<dbReference type="NCBIfam" id="TIGR02050">
    <property type="entry name" value="gshA_cyan_rel"/>
    <property type="match status" value="1"/>
</dbReference>
<dbReference type="Pfam" id="PF04107">
    <property type="entry name" value="GCS2"/>
    <property type="match status" value="1"/>
</dbReference>
<dbReference type="NCBIfam" id="NF010041">
    <property type="entry name" value="PRK13517.1-1"/>
    <property type="match status" value="1"/>
</dbReference>
<keyword evidence="1 5" id="KW-0436">Ligase</keyword>
<dbReference type="PANTHER" id="PTHR36510">
    <property type="entry name" value="GLUTAMATE--CYSTEINE LIGASE 2-RELATED"/>
    <property type="match status" value="1"/>
</dbReference>